<dbReference type="Proteomes" id="UP000305921">
    <property type="component" value="Unassembled WGS sequence"/>
</dbReference>
<dbReference type="InterPro" id="IPR000182">
    <property type="entry name" value="GNAT_dom"/>
</dbReference>
<proteinExistence type="predicted"/>
<accession>A0A5R9DXQ0</accession>
<dbReference type="OrthoDB" id="9805924at2"/>
<reference evidence="4 5" key="1">
    <citation type="submission" date="2019-05" db="EMBL/GenBank/DDBJ databases">
        <title>Streptomyces marianii sp. nov., a novel marine actinomycete from southern coast of India.</title>
        <authorList>
            <person name="Iniyan A.M."/>
            <person name="Wink J."/>
            <person name="Ramprasad E."/>
            <person name="Ramana C.V."/>
            <person name="Bunk B."/>
            <person name="Sproer C."/>
            <person name="Joseph F.-J.R.S."/>
            <person name="Vincent S.G.P."/>
        </authorList>
    </citation>
    <scope>NUCLEOTIDE SEQUENCE [LARGE SCALE GENOMIC DNA]</scope>
    <source>
        <strain evidence="4 5">ICN19</strain>
    </source>
</reference>
<gene>
    <name evidence="4" type="ORF">FEF34_01620</name>
</gene>
<dbReference type="EMBL" id="VAWE01000001">
    <property type="protein sequence ID" value="TLQ42116.1"/>
    <property type="molecule type" value="Genomic_DNA"/>
</dbReference>
<evidence type="ECO:0000313" key="5">
    <source>
        <dbReference type="Proteomes" id="UP000305921"/>
    </source>
</evidence>
<dbReference type="PROSITE" id="PS51186">
    <property type="entry name" value="GNAT"/>
    <property type="match status" value="1"/>
</dbReference>
<sequence>MKRPCGPRGILCPTADRASARKPTVTSDPGLEVRPLAPGDREAWEPLWQAYLDFYEHTLPPEVTDLTWARFADPAEPVRGLGAWTGAGLAGICHYVLHRSTWAAGTYCCLEDLFTAPAARGRGVGRTLIEATAAAAREAGAERLHWQTHRDNATARALYDRVARHEGFLVYERPLG</sequence>
<dbReference type="CDD" id="cd04301">
    <property type="entry name" value="NAT_SF"/>
    <property type="match status" value="1"/>
</dbReference>
<name>A0A5R9DXQ0_9ACTN</name>
<evidence type="ECO:0000259" key="3">
    <source>
        <dbReference type="PROSITE" id="PS51186"/>
    </source>
</evidence>
<dbReference type="AlphaFoldDB" id="A0A5R9DXQ0"/>
<comment type="caution">
    <text evidence="4">The sequence shown here is derived from an EMBL/GenBank/DDBJ whole genome shotgun (WGS) entry which is preliminary data.</text>
</comment>
<dbReference type="SUPFAM" id="SSF55729">
    <property type="entry name" value="Acyl-CoA N-acyltransferases (Nat)"/>
    <property type="match status" value="1"/>
</dbReference>
<evidence type="ECO:0000256" key="2">
    <source>
        <dbReference type="ARBA" id="ARBA00023315"/>
    </source>
</evidence>
<dbReference type="PANTHER" id="PTHR43877">
    <property type="entry name" value="AMINOALKYLPHOSPHONATE N-ACETYLTRANSFERASE-RELATED-RELATED"/>
    <property type="match status" value="1"/>
</dbReference>
<evidence type="ECO:0000313" key="4">
    <source>
        <dbReference type="EMBL" id="TLQ42116.1"/>
    </source>
</evidence>
<dbReference type="InterPro" id="IPR016181">
    <property type="entry name" value="Acyl_CoA_acyltransferase"/>
</dbReference>
<dbReference type="Gene3D" id="3.40.630.30">
    <property type="match status" value="1"/>
</dbReference>
<evidence type="ECO:0000256" key="1">
    <source>
        <dbReference type="ARBA" id="ARBA00022679"/>
    </source>
</evidence>
<keyword evidence="5" id="KW-1185">Reference proteome</keyword>
<keyword evidence="1 4" id="KW-0808">Transferase</keyword>
<dbReference type="GO" id="GO:0016747">
    <property type="term" value="F:acyltransferase activity, transferring groups other than amino-acyl groups"/>
    <property type="evidence" value="ECO:0007669"/>
    <property type="project" value="InterPro"/>
</dbReference>
<feature type="domain" description="N-acetyltransferase" evidence="3">
    <location>
        <begin position="31"/>
        <end position="176"/>
    </location>
</feature>
<dbReference type="InterPro" id="IPR050832">
    <property type="entry name" value="Bact_Acetyltransf"/>
</dbReference>
<dbReference type="Pfam" id="PF00583">
    <property type="entry name" value="Acetyltransf_1"/>
    <property type="match status" value="1"/>
</dbReference>
<keyword evidence="2" id="KW-0012">Acyltransferase</keyword>
<protein>
    <submittedName>
        <fullName evidence="4">GNAT family N-acetyltransferase</fullName>
    </submittedName>
</protein>
<organism evidence="4 5">
    <name type="scientific">Streptomyces marianii</name>
    <dbReference type="NCBI Taxonomy" id="1817406"/>
    <lineage>
        <taxon>Bacteria</taxon>
        <taxon>Bacillati</taxon>
        <taxon>Actinomycetota</taxon>
        <taxon>Actinomycetes</taxon>
        <taxon>Kitasatosporales</taxon>
        <taxon>Streptomycetaceae</taxon>
        <taxon>Streptomyces</taxon>
    </lineage>
</organism>